<proteinExistence type="predicted"/>
<comment type="caution">
    <text evidence="1">The sequence shown here is derived from an EMBL/GenBank/DDBJ whole genome shotgun (WGS) entry which is preliminary data.</text>
</comment>
<evidence type="ECO:0000313" key="1">
    <source>
        <dbReference type="EMBL" id="EJL68547.1"/>
    </source>
</evidence>
<reference evidence="1 2" key="1">
    <citation type="journal article" date="2012" name="J. Bacteriol.">
        <title>Twenty-one genome sequences from Pseudomonas species and 19 genome sequences from diverse bacteria isolated from the rhizosphere and endosphere of Populus deltoides.</title>
        <authorList>
            <person name="Brown S.D."/>
            <person name="Utturkar S.M."/>
            <person name="Klingeman D.M."/>
            <person name="Johnson C.M."/>
            <person name="Martin S.L."/>
            <person name="Land M.L."/>
            <person name="Lu T.Y."/>
            <person name="Schadt C.W."/>
            <person name="Doktycz M.J."/>
            <person name="Pelletier D.A."/>
        </authorList>
    </citation>
    <scope>NUCLEOTIDE SEQUENCE [LARGE SCALE GENOMIC DNA]</scope>
    <source>
        <strain evidence="1 2">CF314</strain>
    </source>
</reference>
<dbReference type="PATRIC" id="fig|1144316.3.peg.3587"/>
<name>J2SSM1_9FLAO</name>
<dbReference type="OrthoDB" id="660153at2"/>
<accession>J2SSM1</accession>
<sequence length="223" mass="26007">MKKISLNNIILFRQKLDKNRKAFLSSLRRKDEIKSEGGGNYWVRSLSALSNGFKLKDNQPLKEKISEILELFTPALTKQIKEMYQRNLDILHNYEDFDFSEWLPENSKILSKTNKKSIIYINTIPVQITPSQIYSFEKNGNIYVGAIWFVAKLKGYKIEELGMFAEALYIYLSNNFDQEFELSAENCLIVDVLGKKEVNYQMLIDEEIPSIFNTTLELIKNTH</sequence>
<keyword evidence="2" id="KW-1185">Reference proteome</keyword>
<dbReference type="EMBL" id="AKJY01000091">
    <property type="protein sequence ID" value="EJL68547.1"/>
    <property type="molecule type" value="Genomic_DNA"/>
</dbReference>
<dbReference type="AlphaFoldDB" id="J2SSM1"/>
<protein>
    <submittedName>
        <fullName evidence="1">Uncharacterized protein</fullName>
    </submittedName>
</protein>
<gene>
    <name evidence="1" type="ORF">PMI13_03569</name>
</gene>
<organism evidence="1 2">
    <name type="scientific">Chryseobacterium populi</name>
    <dbReference type="NCBI Taxonomy" id="1144316"/>
    <lineage>
        <taxon>Bacteria</taxon>
        <taxon>Pseudomonadati</taxon>
        <taxon>Bacteroidota</taxon>
        <taxon>Flavobacteriia</taxon>
        <taxon>Flavobacteriales</taxon>
        <taxon>Weeksellaceae</taxon>
        <taxon>Chryseobacterium group</taxon>
        <taxon>Chryseobacterium</taxon>
    </lineage>
</organism>
<dbReference type="RefSeq" id="WP_007846189.1">
    <property type="nucleotide sequence ID" value="NZ_AKJY01000091.1"/>
</dbReference>
<dbReference type="Proteomes" id="UP000007509">
    <property type="component" value="Unassembled WGS sequence"/>
</dbReference>
<evidence type="ECO:0000313" key="2">
    <source>
        <dbReference type="Proteomes" id="UP000007509"/>
    </source>
</evidence>